<keyword evidence="1" id="KW-0245">EGF-like domain</keyword>
<keyword evidence="4" id="KW-1185">Reference proteome</keyword>
<dbReference type="AlphaFoldDB" id="A0A8T2NG06"/>
<comment type="caution">
    <text evidence="3">The sequence shown here is derived from an EMBL/GenBank/DDBJ whole genome shotgun (WGS) entry which is preliminary data.</text>
</comment>
<organism evidence="3 4">
    <name type="scientific">Albula glossodonta</name>
    <name type="common">roundjaw bonefish</name>
    <dbReference type="NCBI Taxonomy" id="121402"/>
    <lineage>
        <taxon>Eukaryota</taxon>
        <taxon>Metazoa</taxon>
        <taxon>Chordata</taxon>
        <taxon>Craniata</taxon>
        <taxon>Vertebrata</taxon>
        <taxon>Euteleostomi</taxon>
        <taxon>Actinopterygii</taxon>
        <taxon>Neopterygii</taxon>
        <taxon>Teleostei</taxon>
        <taxon>Albuliformes</taxon>
        <taxon>Albulidae</taxon>
        <taxon>Albula</taxon>
    </lineage>
</organism>
<name>A0A8T2NG06_9TELE</name>
<gene>
    <name evidence="3" type="ORF">JZ751_005309</name>
</gene>
<dbReference type="Proteomes" id="UP000824540">
    <property type="component" value="Unassembled WGS sequence"/>
</dbReference>
<reference evidence="3" key="1">
    <citation type="thesis" date="2021" institute="BYU ScholarsArchive" country="Provo, UT, USA">
        <title>Applications of and Algorithms for Genome Assembly and Genomic Analyses with an Emphasis on Marine Teleosts.</title>
        <authorList>
            <person name="Pickett B.D."/>
        </authorList>
    </citation>
    <scope>NUCLEOTIDE SEQUENCE</scope>
    <source>
        <strain evidence="3">HI-2016</strain>
    </source>
</reference>
<dbReference type="InterPro" id="IPR000742">
    <property type="entry name" value="EGF"/>
</dbReference>
<evidence type="ECO:0000256" key="1">
    <source>
        <dbReference type="PROSITE-ProRule" id="PRU00076"/>
    </source>
</evidence>
<dbReference type="EMBL" id="JAFBMS010000121">
    <property type="protein sequence ID" value="KAG9335387.1"/>
    <property type="molecule type" value="Genomic_DNA"/>
</dbReference>
<sequence>MIFAFIPQSDPTLEYMKEQFGEVNRKLDSLSHQVSNLQKDVRWTAYASVYSRDESNIQNSWKKLQELMENAPLAKTKEEKVRMAERFTRFYEDTATENSVLKFYSYLTVKETSLKENLLNLVIEKFKGDFKVLVQFSSHFTGLMLKGLQLNLYYYALRGYNGERKVKEAAEQMGNVVTATQEAMIQCINNFEKFATEDVKEIGTVKWSNTKDLASDVKRKLEKKFNWYNWMVVVYNSGSWAFPGGKTSITSTCSQQPCKSFTPPSCSGCADNRGCKGNEVCKGGTCVDGCKANPCGRNTVCSTSNHVRKCACQSGWSGSNPVTGCNYRDLQWVSTSTIPANTVKSKSGHPVCRTKGEDGGLHGGWLYYTSGSYRCNYEYGWWEPNSRNYEVLVDPCGGKGVEWKSGAFWQNSVVIAKAVNWGINFYVCSAMDNKHIPGKLYLARNGWHCNVGYGGKGHKLASFHSLVQRPCY</sequence>
<dbReference type="PROSITE" id="PS50026">
    <property type="entry name" value="EGF_3"/>
    <property type="match status" value="1"/>
</dbReference>
<dbReference type="PANTHER" id="PTHR40472:SF6">
    <property type="entry name" value="RICIN B-TYPE LECTIN DOMAIN-CONTAINING PROTEIN"/>
    <property type="match status" value="1"/>
</dbReference>
<protein>
    <recommendedName>
        <fullName evidence="2">EGF-like domain-containing protein</fullName>
    </recommendedName>
</protein>
<comment type="caution">
    <text evidence="1">Lacks conserved residue(s) required for the propagation of feature annotation.</text>
</comment>
<evidence type="ECO:0000259" key="2">
    <source>
        <dbReference type="PROSITE" id="PS50026"/>
    </source>
</evidence>
<feature type="domain" description="EGF-like" evidence="2">
    <location>
        <begin position="287"/>
        <end position="322"/>
    </location>
</feature>
<evidence type="ECO:0000313" key="4">
    <source>
        <dbReference type="Proteomes" id="UP000824540"/>
    </source>
</evidence>
<proteinExistence type="predicted"/>
<accession>A0A8T2NG06</accession>
<dbReference type="InterPro" id="IPR039051">
    <property type="entry name" value="SE-CTX-like"/>
</dbReference>
<dbReference type="OrthoDB" id="4405280at2759"/>
<dbReference type="PANTHER" id="PTHR40472">
    <property type="entry name" value="RICIN B-TYPE LECTIN DOMAIN-CONTAINING PROTEIN"/>
    <property type="match status" value="1"/>
</dbReference>
<evidence type="ECO:0000313" key="3">
    <source>
        <dbReference type="EMBL" id="KAG9335387.1"/>
    </source>
</evidence>